<organism evidence="1">
    <name type="scientific">marine sediment metagenome</name>
    <dbReference type="NCBI Taxonomy" id="412755"/>
    <lineage>
        <taxon>unclassified sequences</taxon>
        <taxon>metagenomes</taxon>
        <taxon>ecological metagenomes</taxon>
    </lineage>
</organism>
<reference evidence="1" key="1">
    <citation type="journal article" date="2015" name="Nature">
        <title>Complex archaea that bridge the gap between prokaryotes and eukaryotes.</title>
        <authorList>
            <person name="Spang A."/>
            <person name="Saw J.H."/>
            <person name="Jorgensen S.L."/>
            <person name="Zaremba-Niedzwiedzka K."/>
            <person name="Martijn J."/>
            <person name="Lind A.E."/>
            <person name="van Eijk R."/>
            <person name="Schleper C."/>
            <person name="Guy L."/>
            <person name="Ettema T.J."/>
        </authorList>
    </citation>
    <scope>NUCLEOTIDE SEQUENCE</scope>
</reference>
<sequence>MTINQRLRPYSIVERQHQGLTNSVRDRSTLHMIRCTNGESLGFIETVITVPSRGRTGKVEIKTDVIRRY</sequence>
<dbReference type="EMBL" id="LAZR01002300">
    <property type="protein sequence ID" value="KKN31821.1"/>
    <property type="molecule type" value="Genomic_DNA"/>
</dbReference>
<evidence type="ECO:0000313" key="1">
    <source>
        <dbReference type="EMBL" id="KKN31821.1"/>
    </source>
</evidence>
<proteinExistence type="predicted"/>
<accession>A0A0F9S466</accession>
<gene>
    <name evidence="1" type="ORF">LCGC14_0820110</name>
</gene>
<name>A0A0F9S466_9ZZZZ</name>
<protein>
    <submittedName>
        <fullName evidence="1">Uncharacterized protein</fullName>
    </submittedName>
</protein>
<dbReference type="AlphaFoldDB" id="A0A0F9S466"/>
<comment type="caution">
    <text evidence="1">The sequence shown here is derived from an EMBL/GenBank/DDBJ whole genome shotgun (WGS) entry which is preliminary data.</text>
</comment>